<evidence type="ECO:0000256" key="7">
    <source>
        <dbReference type="SAM" id="MobiDB-lite"/>
    </source>
</evidence>
<dbReference type="PROSITE" id="PS50294">
    <property type="entry name" value="WD_REPEATS_REGION"/>
    <property type="match status" value="3"/>
</dbReference>
<dbReference type="InterPro" id="IPR001680">
    <property type="entry name" value="WD40_rpt"/>
</dbReference>
<feature type="compositionally biased region" description="Acidic residues" evidence="7">
    <location>
        <begin position="18"/>
        <end position="32"/>
    </location>
</feature>
<evidence type="ECO:0000313" key="10">
    <source>
        <dbReference type="Proteomes" id="UP000835052"/>
    </source>
</evidence>
<dbReference type="InterPro" id="IPR020472">
    <property type="entry name" value="WD40_PAC1"/>
</dbReference>
<feature type="compositionally biased region" description="Acidic residues" evidence="7">
    <location>
        <begin position="1"/>
        <end position="10"/>
    </location>
</feature>
<evidence type="ECO:0000256" key="2">
    <source>
        <dbReference type="ARBA" id="ARBA00022574"/>
    </source>
</evidence>
<dbReference type="Proteomes" id="UP000835052">
    <property type="component" value="Unassembled WGS sequence"/>
</dbReference>
<protein>
    <recommendedName>
        <fullName evidence="5">Glutamate-rich WD repeat-containing protein 1</fullName>
    </recommendedName>
</protein>
<dbReference type="AlphaFoldDB" id="A0A8S1GW61"/>
<feature type="compositionally biased region" description="Acidic residues" evidence="7">
    <location>
        <begin position="127"/>
        <end position="140"/>
    </location>
</feature>
<keyword evidence="4" id="KW-0539">Nucleus</keyword>
<dbReference type="GO" id="GO:0042254">
    <property type="term" value="P:ribosome biogenesis"/>
    <property type="evidence" value="ECO:0007669"/>
    <property type="project" value="TreeGrafter"/>
</dbReference>
<dbReference type="InterPro" id="IPR015943">
    <property type="entry name" value="WD40/YVTN_repeat-like_dom_sf"/>
</dbReference>
<keyword evidence="3" id="KW-0677">Repeat</keyword>
<evidence type="ECO:0000256" key="6">
    <source>
        <dbReference type="PROSITE-ProRule" id="PRU00221"/>
    </source>
</evidence>
<dbReference type="Gene3D" id="2.130.10.10">
    <property type="entry name" value="YVTN repeat-like/Quinoprotein amine dehydrogenase"/>
    <property type="match status" value="1"/>
</dbReference>
<dbReference type="EMBL" id="CAJGYM010000007">
    <property type="protein sequence ID" value="CAD6188046.1"/>
    <property type="molecule type" value="Genomic_DNA"/>
</dbReference>
<dbReference type="Pfam" id="PF12265">
    <property type="entry name" value="CAF1C_H4-bd"/>
    <property type="match status" value="1"/>
</dbReference>
<dbReference type="OrthoDB" id="2161379at2759"/>
<dbReference type="SMART" id="SM00320">
    <property type="entry name" value="WD40"/>
    <property type="match status" value="5"/>
</dbReference>
<sequence>MSPLNDDVEMEGEHVEDVESEDEDDEDEVEVLDSEKKVYIPGVSRALKEGEQLEFDPSAYIMFHSFNTDWPCLSFDIVRDGLGDNRSSYPAECYLVSGTQAERAKDNEIIVMGLKNMSSFKQKNDDSDSDESSDEEEEENETKQPVMHAVSISTNGAINRIKADRLGDSTVCAVWNDQGRVQLWNITSALNSANQMTGKSQTSELKQEKPLFTFAGSRKEGFALAWSPTKKGDLASGDIVRNIYMWQMQEGGQWVVAGKPLLGHKKSVEDLCWSPTEVNLMSSCSADGTIKLWDTRAAPAEACVATVENAHDADVNVLSWNQHDSLLVSGGDDAELKIWSLKTIQYGQSVARFKYHRGPITSVEWHPQETTTFMASGEDDQTSVWDIATEPDGDAAVEGIPPQLMFLHLGQHEVKEVHWHPQFPGLAVNTSVDGFNIFKTINI</sequence>
<feature type="domain" description="Histone-binding protein RBBP4-like N-terminal" evidence="8">
    <location>
        <begin position="51"/>
        <end position="117"/>
    </location>
</feature>
<gene>
    <name evidence="9" type="ORF">CAUJ_LOCUS3965</name>
</gene>
<comment type="subcellular location">
    <subcellularLocation>
        <location evidence="1">Nucleus</location>
    </subcellularLocation>
</comment>
<evidence type="ECO:0000259" key="8">
    <source>
        <dbReference type="Pfam" id="PF12265"/>
    </source>
</evidence>
<organism evidence="9 10">
    <name type="scientific">Caenorhabditis auriculariae</name>
    <dbReference type="NCBI Taxonomy" id="2777116"/>
    <lineage>
        <taxon>Eukaryota</taxon>
        <taxon>Metazoa</taxon>
        <taxon>Ecdysozoa</taxon>
        <taxon>Nematoda</taxon>
        <taxon>Chromadorea</taxon>
        <taxon>Rhabditida</taxon>
        <taxon>Rhabditina</taxon>
        <taxon>Rhabditomorpha</taxon>
        <taxon>Rhabditoidea</taxon>
        <taxon>Rhabditidae</taxon>
        <taxon>Peloderinae</taxon>
        <taxon>Caenorhabditis</taxon>
    </lineage>
</organism>
<dbReference type="InterPro" id="IPR036322">
    <property type="entry name" value="WD40_repeat_dom_sf"/>
</dbReference>
<dbReference type="SUPFAM" id="SSF50978">
    <property type="entry name" value="WD40 repeat-like"/>
    <property type="match status" value="1"/>
</dbReference>
<dbReference type="InterPro" id="IPR019775">
    <property type="entry name" value="WD40_repeat_CS"/>
</dbReference>
<dbReference type="InterPro" id="IPR022052">
    <property type="entry name" value="Histone-bd_RBBP4-like_N"/>
</dbReference>
<reference evidence="9" key="1">
    <citation type="submission" date="2020-10" db="EMBL/GenBank/DDBJ databases">
        <authorList>
            <person name="Kikuchi T."/>
        </authorList>
    </citation>
    <scope>NUCLEOTIDE SEQUENCE</scope>
    <source>
        <strain evidence="9">NKZ352</strain>
    </source>
</reference>
<name>A0A8S1GW61_9PELO</name>
<feature type="region of interest" description="Disordered" evidence="7">
    <location>
        <begin position="120"/>
        <end position="145"/>
    </location>
</feature>
<keyword evidence="2 6" id="KW-0853">WD repeat</keyword>
<feature type="region of interest" description="Disordered" evidence="7">
    <location>
        <begin position="1"/>
        <end position="35"/>
    </location>
</feature>
<feature type="repeat" description="WD" evidence="6">
    <location>
        <begin position="261"/>
        <end position="296"/>
    </location>
</feature>
<dbReference type="Pfam" id="PF00400">
    <property type="entry name" value="WD40"/>
    <property type="match status" value="3"/>
</dbReference>
<feature type="repeat" description="WD" evidence="6">
    <location>
        <begin position="308"/>
        <end position="349"/>
    </location>
</feature>
<dbReference type="PROSITE" id="PS00678">
    <property type="entry name" value="WD_REPEATS_1"/>
    <property type="match status" value="1"/>
</dbReference>
<feature type="repeat" description="WD" evidence="6">
    <location>
        <begin position="353"/>
        <end position="389"/>
    </location>
</feature>
<dbReference type="InterPro" id="IPR051972">
    <property type="entry name" value="Glutamate-rich_WD_repeat"/>
</dbReference>
<keyword evidence="10" id="KW-1185">Reference proteome</keyword>
<dbReference type="PROSITE" id="PS50082">
    <property type="entry name" value="WD_REPEATS_2"/>
    <property type="match status" value="3"/>
</dbReference>
<evidence type="ECO:0000256" key="4">
    <source>
        <dbReference type="ARBA" id="ARBA00023242"/>
    </source>
</evidence>
<evidence type="ECO:0000256" key="3">
    <source>
        <dbReference type="ARBA" id="ARBA00022737"/>
    </source>
</evidence>
<evidence type="ECO:0000313" key="9">
    <source>
        <dbReference type="EMBL" id="CAD6188046.1"/>
    </source>
</evidence>
<proteinExistence type="predicted"/>
<accession>A0A8S1GW61</accession>
<dbReference type="PRINTS" id="PR00320">
    <property type="entry name" value="GPROTEINBRPT"/>
</dbReference>
<dbReference type="PANTHER" id="PTHR45903">
    <property type="entry name" value="GLUTAMATE-RICH WD REPEAT-CONTAINING PROTEIN 1"/>
    <property type="match status" value="1"/>
</dbReference>
<dbReference type="GO" id="GO:0005730">
    <property type="term" value="C:nucleolus"/>
    <property type="evidence" value="ECO:0007669"/>
    <property type="project" value="TreeGrafter"/>
</dbReference>
<evidence type="ECO:0000256" key="1">
    <source>
        <dbReference type="ARBA" id="ARBA00004123"/>
    </source>
</evidence>
<evidence type="ECO:0000256" key="5">
    <source>
        <dbReference type="ARBA" id="ARBA00040876"/>
    </source>
</evidence>
<dbReference type="PANTHER" id="PTHR45903:SF1">
    <property type="entry name" value="GLUTAMATE-RICH WD REPEAT-CONTAINING PROTEIN 1"/>
    <property type="match status" value="1"/>
</dbReference>
<comment type="caution">
    <text evidence="9">The sequence shown here is derived from an EMBL/GenBank/DDBJ whole genome shotgun (WGS) entry which is preliminary data.</text>
</comment>